<dbReference type="Pfam" id="PF02080">
    <property type="entry name" value="TrkA_C"/>
    <property type="match status" value="1"/>
</dbReference>
<dbReference type="Pfam" id="PF02254">
    <property type="entry name" value="TrkA_N"/>
    <property type="match status" value="1"/>
</dbReference>
<evidence type="ECO:0000313" key="3">
    <source>
        <dbReference type="EMBL" id="AFZ47269.1"/>
    </source>
</evidence>
<dbReference type="SUPFAM" id="SSF51735">
    <property type="entry name" value="NAD(P)-binding Rossmann-fold domains"/>
    <property type="match status" value="1"/>
</dbReference>
<dbReference type="Proteomes" id="UP000010483">
    <property type="component" value="Chromosome"/>
</dbReference>
<name>K9YK87_CYASC</name>
<dbReference type="eggNOG" id="COG0569">
    <property type="taxonomic scope" value="Bacteria"/>
</dbReference>
<keyword evidence="4" id="KW-1185">Reference proteome</keyword>
<evidence type="ECO:0000259" key="2">
    <source>
        <dbReference type="PROSITE" id="PS51202"/>
    </source>
</evidence>
<dbReference type="PROSITE" id="PS51202">
    <property type="entry name" value="RCK_C"/>
    <property type="match status" value="1"/>
</dbReference>
<dbReference type="PANTHER" id="PTHR43833:SF7">
    <property type="entry name" value="KTR SYSTEM POTASSIUM UPTAKE PROTEIN C"/>
    <property type="match status" value="1"/>
</dbReference>
<dbReference type="InterPro" id="IPR003148">
    <property type="entry name" value="RCK_N"/>
</dbReference>
<reference evidence="4" key="1">
    <citation type="journal article" date="2013" name="Proc. Natl. Acad. Sci. U.S.A.">
        <title>Improving the coverage of the cyanobacterial phylum using diversity-driven genome sequencing.</title>
        <authorList>
            <person name="Shih P.M."/>
            <person name="Wu D."/>
            <person name="Latifi A."/>
            <person name="Axen S.D."/>
            <person name="Fewer D.P."/>
            <person name="Talla E."/>
            <person name="Calteau A."/>
            <person name="Cai F."/>
            <person name="Tandeau de Marsac N."/>
            <person name="Rippka R."/>
            <person name="Herdman M."/>
            <person name="Sivonen K."/>
            <person name="Coursin T."/>
            <person name="Laurent T."/>
            <person name="Goodwin L."/>
            <person name="Nolan M."/>
            <person name="Davenport K.W."/>
            <person name="Han C.S."/>
            <person name="Rubin E.M."/>
            <person name="Eisen J.A."/>
            <person name="Woyke T."/>
            <person name="Gugger M."/>
            <person name="Kerfeld C.A."/>
        </authorList>
    </citation>
    <scope>NUCLEOTIDE SEQUENCE [LARGE SCALE GENOMIC DNA]</scope>
    <source>
        <strain evidence="4">ATCC 29140 / PCC 7202</strain>
    </source>
</reference>
<evidence type="ECO:0000313" key="4">
    <source>
        <dbReference type="Proteomes" id="UP000010483"/>
    </source>
</evidence>
<accession>K9YK87</accession>
<dbReference type="HOGENOM" id="CLU_046525_3_0_3"/>
<protein>
    <submittedName>
        <fullName evidence="3">TrkA-N domain protein</fullName>
    </submittedName>
</protein>
<dbReference type="GO" id="GO:0006813">
    <property type="term" value="P:potassium ion transport"/>
    <property type="evidence" value="ECO:0007669"/>
    <property type="project" value="InterPro"/>
</dbReference>
<dbReference type="Gene3D" id="3.40.50.720">
    <property type="entry name" value="NAD(P)-binding Rossmann-like Domain"/>
    <property type="match status" value="1"/>
</dbReference>
<dbReference type="KEGG" id="csn:Cyast_1304"/>
<dbReference type="EMBL" id="CP003940">
    <property type="protein sequence ID" value="AFZ47269.1"/>
    <property type="molecule type" value="Genomic_DNA"/>
</dbReference>
<dbReference type="InterPro" id="IPR036721">
    <property type="entry name" value="RCK_C_sf"/>
</dbReference>
<dbReference type="GO" id="GO:0008324">
    <property type="term" value="F:monoatomic cation transmembrane transporter activity"/>
    <property type="evidence" value="ECO:0007669"/>
    <property type="project" value="InterPro"/>
</dbReference>
<feature type="domain" description="RCK C-terminal" evidence="2">
    <location>
        <begin position="172"/>
        <end position="253"/>
    </location>
</feature>
<dbReference type="SUPFAM" id="SSF116726">
    <property type="entry name" value="TrkA C-terminal domain-like"/>
    <property type="match status" value="1"/>
</dbReference>
<proteinExistence type="predicted"/>
<dbReference type="AlphaFoldDB" id="K9YK87"/>
<dbReference type="InterPro" id="IPR036291">
    <property type="entry name" value="NAD(P)-bd_dom_sf"/>
</dbReference>
<organism evidence="3 4">
    <name type="scientific">Cyanobacterium stanieri (strain ATCC 29140 / PCC 7202)</name>
    <dbReference type="NCBI Taxonomy" id="292563"/>
    <lineage>
        <taxon>Bacteria</taxon>
        <taxon>Bacillati</taxon>
        <taxon>Cyanobacteriota</taxon>
        <taxon>Cyanophyceae</taxon>
        <taxon>Oscillatoriophycideae</taxon>
        <taxon>Chroococcales</taxon>
        <taxon>Geminocystaceae</taxon>
        <taxon>Cyanobacterium</taxon>
    </lineage>
</organism>
<sequence>MASNQPNSSSKGDRPKGIFSLDISSLKFLTNLRKESRQFAVIGLGRFGRAVCETLYNMGYEVLGTDVDEKLVAQALTDKITSSAIQLDCTEVSALREAGIFELDTVIVAIGNYLEESIITTLNVKEGGVKYVVAKASSSTHGKLLKKVGADLVVYPEHEAGCELAYTLTKPGILDRFELDPDNSIVEVSIPEEFDGKTLAEIKIRSRFGLNVLAVGNDDKFVINPPPQFVLQKGLSMVVIGSNKDINRLEVDQ</sequence>
<evidence type="ECO:0000259" key="1">
    <source>
        <dbReference type="PROSITE" id="PS51201"/>
    </source>
</evidence>
<dbReference type="PANTHER" id="PTHR43833">
    <property type="entry name" value="POTASSIUM CHANNEL PROTEIN 2-RELATED-RELATED"/>
    <property type="match status" value="1"/>
</dbReference>
<dbReference type="STRING" id="292563.Cyast_1304"/>
<dbReference type="InterPro" id="IPR006037">
    <property type="entry name" value="RCK_C"/>
</dbReference>
<dbReference type="PATRIC" id="fig|292563.3.peg.1364"/>
<dbReference type="Gene3D" id="3.30.70.1450">
    <property type="entry name" value="Regulator of K+ conductance, C-terminal domain"/>
    <property type="match status" value="1"/>
</dbReference>
<gene>
    <name evidence="3" type="ordered locus">Cyast_1304</name>
</gene>
<dbReference type="BioCyc" id="CSTA292563:G1353-1317-MONOMER"/>
<dbReference type="PROSITE" id="PS51201">
    <property type="entry name" value="RCK_N"/>
    <property type="match status" value="1"/>
</dbReference>
<feature type="domain" description="RCK N-terminal" evidence="1">
    <location>
        <begin position="36"/>
        <end position="155"/>
    </location>
</feature>
<dbReference type="InterPro" id="IPR050721">
    <property type="entry name" value="Trk_Ktr_HKT_K-transport"/>
</dbReference>